<evidence type="ECO:0000313" key="8">
    <source>
        <dbReference type="Proteomes" id="UP001321760"/>
    </source>
</evidence>
<dbReference type="InterPro" id="IPR051694">
    <property type="entry name" value="Immunoregulatory_rcpt-like"/>
</dbReference>
<evidence type="ECO:0000256" key="4">
    <source>
        <dbReference type="ARBA" id="ARBA00023136"/>
    </source>
</evidence>
<evidence type="ECO:0008006" key="9">
    <source>
        <dbReference type="Google" id="ProtNLM"/>
    </source>
</evidence>
<name>A0AAV9FZU4_9PEZI</name>
<feature type="compositionally biased region" description="Polar residues" evidence="5">
    <location>
        <begin position="67"/>
        <end position="76"/>
    </location>
</feature>
<keyword evidence="4 6" id="KW-0472">Membrane</keyword>
<proteinExistence type="predicted"/>
<dbReference type="Proteomes" id="UP001321760">
    <property type="component" value="Unassembled WGS sequence"/>
</dbReference>
<feature type="region of interest" description="Disordered" evidence="5">
    <location>
        <begin position="166"/>
        <end position="194"/>
    </location>
</feature>
<dbReference type="GO" id="GO:0071944">
    <property type="term" value="C:cell periphery"/>
    <property type="evidence" value="ECO:0007669"/>
    <property type="project" value="UniProtKB-ARBA"/>
</dbReference>
<reference evidence="7" key="1">
    <citation type="journal article" date="2023" name="Mol. Phylogenet. Evol.">
        <title>Genome-scale phylogeny and comparative genomics of the fungal order Sordariales.</title>
        <authorList>
            <person name="Hensen N."/>
            <person name="Bonometti L."/>
            <person name="Westerberg I."/>
            <person name="Brannstrom I.O."/>
            <person name="Guillou S."/>
            <person name="Cros-Aarteil S."/>
            <person name="Calhoun S."/>
            <person name="Haridas S."/>
            <person name="Kuo A."/>
            <person name="Mondo S."/>
            <person name="Pangilinan J."/>
            <person name="Riley R."/>
            <person name="LaButti K."/>
            <person name="Andreopoulos B."/>
            <person name="Lipzen A."/>
            <person name="Chen C."/>
            <person name="Yan M."/>
            <person name="Daum C."/>
            <person name="Ng V."/>
            <person name="Clum A."/>
            <person name="Steindorff A."/>
            <person name="Ohm R.A."/>
            <person name="Martin F."/>
            <person name="Silar P."/>
            <person name="Natvig D.O."/>
            <person name="Lalanne C."/>
            <person name="Gautier V."/>
            <person name="Ament-Velasquez S.L."/>
            <person name="Kruys A."/>
            <person name="Hutchinson M.I."/>
            <person name="Powell A.J."/>
            <person name="Barry K."/>
            <person name="Miller A.N."/>
            <person name="Grigoriev I.V."/>
            <person name="Debuchy R."/>
            <person name="Gladieux P."/>
            <person name="Hiltunen Thoren M."/>
            <person name="Johannesson H."/>
        </authorList>
    </citation>
    <scope>NUCLEOTIDE SEQUENCE</scope>
    <source>
        <strain evidence="7">PSN243</strain>
    </source>
</reference>
<dbReference type="GO" id="GO:0016020">
    <property type="term" value="C:membrane"/>
    <property type="evidence" value="ECO:0007669"/>
    <property type="project" value="UniProtKB-SubCell"/>
</dbReference>
<keyword evidence="8" id="KW-1185">Reference proteome</keyword>
<comment type="caution">
    <text evidence="7">The sequence shown here is derived from an EMBL/GenBank/DDBJ whole genome shotgun (WGS) entry which is preliminary data.</text>
</comment>
<feature type="transmembrane region" description="Helical" evidence="6">
    <location>
        <begin position="85"/>
        <end position="106"/>
    </location>
</feature>
<evidence type="ECO:0000256" key="5">
    <source>
        <dbReference type="SAM" id="MobiDB-lite"/>
    </source>
</evidence>
<evidence type="ECO:0000256" key="1">
    <source>
        <dbReference type="ARBA" id="ARBA00004167"/>
    </source>
</evidence>
<reference evidence="7" key="2">
    <citation type="submission" date="2023-05" db="EMBL/GenBank/DDBJ databases">
        <authorList>
            <consortium name="Lawrence Berkeley National Laboratory"/>
            <person name="Steindorff A."/>
            <person name="Hensen N."/>
            <person name="Bonometti L."/>
            <person name="Westerberg I."/>
            <person name="Brannstrom I.O."/>
            <person name="Guillou S."/>
            <person name="Cros-Aarteil S."/>
            <person name="Calhoun S."/>
            <person name="Haridas S."/>
            <person name="Kuo A."/>
            <person name="Mondo S."/>
            <person name="Pangilinan J."/>
            <person name="Riley R."/>
            <person name="Labutti K."/>
            <person name="Andreopoulos B."/>
            <person name="Lipzen A."/>
            <person name="Chen C."/>
            <person name="Yanf M."/>
            <person name="Daum C."/>
            <person name="Ng V."/>
            <person name="Clum A."/>
            <person name="Ohm R."/>
            <person name="Martin F."/>
            <person name="Silar P."/>
            <person name="Natvig D."/>
            <person name="Lalanne C."/>
            <person name="Gautier V."/>
            <person name="Ament-Velasquez S.L."/>
            <person name="Kruys A."/>
            <person name="Hutchinson M.I."/>
            <person name="Powell A.J."/>
            <person name="Barry K."/>
            <person name="Miller A.N."/>
            <person name="Grigoriev I.V."/>
            <person name="Debuchy R."/>
            <person name="Gladieux P."/>
            <person name="Thoren M.H."/>
            <person name="Johannesson H."/>
        </authorList>
    </citation>
    <scope>NUCLEOTIDE SEQUENCE</scope>
    <source>
        <strain evidence="7">PSN243</strain>
    </source>
</reference>
<keyword evidence="3 6" id="KW-1133">Transmembrane helix</keyword>
<dbReference type="PANTHER" id="PTHR15549:SF33">
    <property type="entry name" value="MEMBRANE PROTEIN WSC4, PUTATIVE (AFU_ORTHOLOGUE AFUA_5G09020)-RELATED"/>
    <property type="match status" value="1"/>
</dbReference>
<comment type="subcellular location">
    <subcellularLocation>
        <location evidence="1">Membrane</location>
        <topology evidence="1">Single-pass membrane protein</topology>
    </subcellularLocation>
</comment>
<evidence type="ECO:0000256" key="6">
    <source>
        <dbReference type="SAM" id="Phobius"/>
    </source>
</evidence>
<evidence type="ECO:0000256" key="3">
    <source>
        <dbReference type="ARBA" id="ARBA00022989"/>
    </source>
</evidence>
<dbReference type="EMBL" id="MU866033">
    <property type="protein sequence ID" value="KAK4442105.1"/>
    <property type="molecule type" value="Genomic_DNA"/>
</dbReference>
<feature type="region of interest" description="Disordered" evidence="5">
    <location>
        <begin position="47"/>
        <end position="76"/>
    </location>
</feature>
<evidence type="ECO:0000256" key="2">
    <source>
        <dbReference type="ARBA" id="ARBA00022692"/>
    </source>
</evidence>
<keyword evidence="2 6" id="KW-0812">Transmembrane</keyword>
<protein>
    <recommendedName>
        <fullName evidence="9">Mid2 domain-containing protein</fullName>
    </recommendedName>
</protein>
<gene>
    <name evidence="7" type="ORF">QBC34DRAFT_444427</name>
</gene>
<sequence length="194" mass="20710">MTTVTLQATTSSFPDGVTAAGASASTSTVQGTTVTLENNWTGIFSTTDVLPTNRASGEGSNGRERTQLQSNDQADGSGLSTAAKAGIGVGIGIFVILMAALVFLFTRRRRRKGNERHGAVAPQPNMHERRMELHTHEHSPAEAPSREYIWGPGIGKQQGVEMMPPEPMYELETPGFQGLRPPPSPGRVKVVENG</sequence>
<accession>A0AAV9FZU4</accession>
<dbReference type="AlphaFoldDB" id="A0AAV9FZU4"/>
<evidence type="ECO:0000313" key="7">
    <source>
        <dbReference type="EMBL" id="KAK4442105.1"/>
    </source>
</evidence>
<organism evidence="7 8">
    <name type="scientific">Podospora aff. communis PSN243</name>
    <dbReference type="NCBI Taxonomy" id="3040156"/>
    <lineage>
        <taxon>Eukaryota</taxon>
        <taxon>Fungi</taxon>
        <taxon>Dikarya</taxon>
        <taxon>Ascomycota</taxon>
        <taxon>Pezizomycotina</taxon>
        <taxon>Sordariomycetes</taxon>
        <taxon>Sordariomycetidae</taxon>
        <taxon>Sordariales</taxon>
        <taxon>Podosporaceae</taxon>
        <taxon>Podospora</taxon>
    </lineage>
</organism>
<dbReference type="PANTHER" id="PTHR15549">
    <property type="entry name" value="PAIRED IMMUNOGLOBULIN-LIKE TYPE 2 RECEPTOR"/>
    <property type="match status" value="1"/>
</dbReference>